<evidence type="ECO:0000313" key="2">
    <source>
        <dbReference type="EnsemblPlants" id="cds.evm.model.09.737"/>
    </source>
</evidence>
<proteinExistence type="predicted"/>
<feature type="region of interest" description="Disordered" evidence="1">
    <location>
        <begin position="1"/>
        <end position="24"/>
    </location>
</feature>
<keyword evidence="3" id="KW-1185">Reference proteome</keyword>
<organism evidence="2 3">
    <name type="scientific">Cannabis sativa</name>
    <name type="common">Hemp</name>
    <name type="synonym">Marijuana</name>
    <dbReference type="NCBI Taxonomy" id="3483"/>
    <lineage>
        <taxon>Eukaryota</taxon>
        <taxon>Viridiplantae</taxon>
        <taxon>Streptophyta</taxon>
        <taxon>Embryophyta</taxon>
        <taxon>Tracheophyta</taxon>
        <taxon>Spermatophyta</taxon>
        <taxon>Magnoliopsida</taxon>
        <taxon>eudicotyledons</taxon>
        <taxon>Gunneridae</taxon>
        <taxon>Pentapetalae</taxon>
        <taxon>rosids</taxon>
        <taxon>fabids</taxon>
        <taxon>Rosales</taxon>
        <taxon>Cannabaceae</taxon>
        <taxon>Cannabis</taxon>
    </lineage>
</organism>
<dbReference type="AlphaFoldDB" id="A0A803QH75"/>
<sequence>MKLLFKRQTTYKQKQDENQQPQNKEQLPAVNYINNVQIPPFQVLKTTTHDFILNNIFYLPANQTRSPTTPIKPAAILVQPMKINCSSHDSVHHRVQQVLQLLRTPILPLLEVTRPVIQPKPGTYLSHHQFGKMTLKENMVVRLRVHLTNMAVLINNLHHSTKVIPSQQMIIYSLPTNKPTLRHTNLMPNSRRILRYFSSDERIIKQFSLKFPILTRPQESISVNDLSESQDFLEIPAAILFKSQQPEVFTL</sequence>
<dbReference type="Gramene" id="evm.model.09.737">
    <property type="protein sequence ID" value="cds.evm.model.09.737"/>
    <property type="gene ID" value="evm.TU.09.737"/>
</dbReference>
<protein>
    <submittedName>
        <fullName evidence="2">Uncharacterized protein</fullName>
    </submittedName>
</protein>
<reference evidence="2" key="1">
    <citation type="submission" date="2018-11" db="EMBL/GenBank/DDBJ databases">
        <authorList>
            <person name="Grassa J C."/>
        </authorList>
    </citation>
    <scope>NUCLEOTIDE SEQUENCE [LARGE SCALE GENOMIC DNA]</scope>
</reference>
<feature type="compositionally biased region" description="Polar residues" evidence="1">
    <location>
        <begin position="7"/>
        <end position="24"/>
    </location>
</feature>
<evidence type="ECO:0000256" key="1">
    <source>
        <dbReference type="SAM" id="MobiDB-lite"/>
    </source>
</evidence>
<accession>A0A803QH75</accession>
<evidence type="ECO:0000313" key="3">
    <source>
        <dbReference type="Proteomes" id="UP000596661"/>
    </source>
</evidence>
<name>A0A803QH75_CANSA</name>
<dbReference type="Proteomes" id="UP000596661">
    <property type="component" value="Chromosome 9"/>
</dbReference>
<dbReference type="EnsemblPlants" id="evm.model.09.737">
    <property type="protein sequence ID" value="cds.evm.model.09.737"/>
    <property type="gene ID" value="evm.TU.09.737"/>
</dbReference>
<reference evidence="2" key="2">
    <citation type="submission" date="2021-03" db="UniProtKB">
        <authorList>
            <consortium name="EnsemblPlants"/>
        </authorList>
    </citation>
    <scope>IDENTIFICATION</scope>
</reference>
<dbReference type="EMBL" id="UZAU01000733">
    <property type="status" value="NOT_ANNOTATED_CDS"/>
    <property type="molecule type" value="Genomic_DNA"/>
</dbReference>